<accession>A0A0L7R829</accession>
<protein>
    <submittedName>
        <fullName evidence="2">Uncharacterized protein</fullName>
    </submittedName>
</protein>
<sequence>MVVTHRILTRIPTGSEALGISALPLIFFVFFFLAFKHSPTRTNIVHTWLQAYAANLLYSLTGTFLYVFHVWKRTYTSILITK</sequence>
<dbReference type="AlphaFoldDB" id="A0A0L7R829"/>
<gene>
    <name evidence="2" type="ORF">WH47_11970</name>
</gene>
<dbReference type="EMBL" id="KQ414638">
    <property type="protein sequence ID" value="KOC66906.1"/>
    <property type="molecule type" value="Genomic_DNA"/>
</dbReference>
<feature type="transmembrane region" description="Helical" evidence="1">
    <location>
        <begin position="47"/>
        <end position="68"/>
    </location>
</feature>
<evidence type="ECO:0000313" key="2">
    <source>
        <dbReference type="EMBL" id="KOC66906.1"/>
    </source>
</evidence>
<keyword evidence="1" id="KW-0472">Membrane</keyword>
<reference evidence="2 3" key="1">
    <citation type="submission" date="2015-07" db="EMBL/GenBank/DDBJ databases">
        <title>The genome of Habropoda laboriosa.</title>
        <authorList>
            <person name="Pan H."/>
            <person name="Kapheim K."/>
        </authorList>
    </citation>
    <scope>NUCLEOTIDE SEQUENCE [LARGE SCALE GENOMIC DNA]</scope>
    <source>
        <strain evidence="2">0110345459</strain>
    </source>
</reference>
<keyword evidence="3" id="KW-1185">Reference proteome</keyword>
<proteinExistence type="predicted"/>
<evidence type="ECO:0000256" key="1">
    <source>
        <dbReference type="SAM" id="Phobius"/>
    </source>
</evidence>
<name>A0A0L7R829_9HYME</name>
<feature type="transmembrane region" description="Helical" evidence="1">
    <location>
        <begin position="17"/>
        <end position="35"/>
    </location>
</feature>
<keyword evidence="1" id="KW-1133">Transmembrane helix</keyword>
<organism evidence="2 3">
    <name type="scientific">Habropoda laboriosa</name>
    <dbReference type="NCBI Taxonomy" id="597456"/>
    <lineage>
        <taxon>Eukaryota</taxon>
        <taxon>Metazoa</taxon>
        <taxon>Ecdysozoa</taxon>
        <taxon>Arthropoda</taxon>
        <taxon>Hexapoda</taxon>
        <taxon>Insecta</taxon>
        <taxon>Pterygota</taxon>
        <taxon>Neoptera</taxon>
        <taxon>Endopterygota</taxon>
        <taxon>Hymenoptera</taxon>
        <taxon>Apocrita</taxon>
        <taxon>Aculeata</taxon>
        <taxon>Apoidea</taxon>
        <taxon>Anthophila</taxon>
        <taxon>Apidae</taxon>
        <taxon>Habropoda</taxon>
    </lineage>
</organism>
<evidence type="ECO:0000313" key="3">
    <source>
        <dbReference type="Proteomes" id="UP000053825"/>
    </source>
</evidence>
<dbReference type="Proteomes" id="UP000053825">
    <property type="component" value="Unassembled WGS sequence"/>
</dbReference>
<keyword evidence="1" id="KW-0812">Transmembrane</keyword>